<sequence length="171" mass="19808">MSIYFHPHQAPFIGMAVSLSNYHCYLKFHYFHSQMGGHTVLPVYDRPTDFFHILMDGINFTNFFIFLILLSSFFEVFISFCRNETIYDLFLYVCFVFIGWVSIHIVTIDSESVLKPICGLDKSSPYKRILSMGANKLHHSNDKSCQAHCLIYVLFVSAMQQGGLACKYSKW</sequence>
<keyword evidence="1" id="KW-1133">Transmembrane helix</keyword>
<dbReference type="KEGG" id="alam:RT761_00834"/>
<dbReference type="Proteomes" id="UP000594463">
    <property type="component" value="Chromosome"/>
</dbReference>
<accession>A0A7T1F239</accession>
<keyword evidence="1" id="KW-0812">Transmembrane</keyword>
<proteinExistence type="predicted"/>
<gene>
    <name evidence="2" type="ORF">RT761_00834</name>
</gene>
<keyword evidence="1" id="KW-0472">Membrane</keyword>
<evidence type="ECO:0000313" key="2">
    <source>
        <dbReference type="EMBL" id="QPM67628.1"/>
    </source>
</evidence>
<keyword evidence="3" id="KW-1185">Reference proteome</keyword>
<feature type="transmembrane region" description="Helical" evidence="1">
    <location>
        <begin position="89"/>
        <end position="108"/>
    </location>
</feature>
<protein>
    <submittedName>
        <fullName evidence="2">Uncharacterized protein</fullName>
    </submittedName>
</protein>
<dbReference type="AlphaFoldDB" id="A0A7T1F239"/>
<dbReference type="EMBL" id="CP065383">
    <property type="protein sequence ID" value="QPM67628.1"/>
    <property type="molecule type" value="Genomic_DNA"/>
</dbReference>
<evidence type="ECO:0000313" key="3">
    <source>
        <dbReference type="Proteomes" id="UP000594463"/>
    </source>
</evidence>
<organism evidence="2 3">
    <name type="scientific">Atribacter laminatus</name>
    <dbReference type="NCBI Taxonomy" id="2847778"/>
    <lineage>
        <taxon>Bacteria</taxon>
        <taxon>Pseudomonadati</taxon>
        <taxon>Atribacterota</taxon>
        <taxon>Atribacteria</taxon>
        <taxon>Atribacterales</taxon>
        <taxon>Atribacteraceae</taxon>
        <taxon>Atribacter</taxon>
    </lineage>
</organism>
<reference evidence="2 3" key="1">
    <citation type="journal article" date="2021" name="Nat. Commun.">
        <title>Isolation of a member of the candidate phylum Atribacteria reveals a unique cell membrane structure.</title>
        <authorList>
            <person name="Taiki K."/>
            <person name="Nobu M.K."/>
            <person name="Kusada H."/>
            <person name="Meng X.-Y."/>
            <person name="Hosoki N."/>
            <person name="Uematsu K."/>
            <person name="Yoshioka H."/>
            <person name="Kamagata Y."/>
            <person name="Tamaki H."/>
        </authorList>
    </citation>
    <scope>NUCLEOTIDE SEQUENCE [LARGE SCALE GENOMIC DNA]</scope>
    <source>
        <strain evidence="2 3">RT761</strain>
    </source>
</reference>
<name>A0A7T1F239_ATRLM</name>
<evidence type="ECO:0000256" key="1">
    <source>
        <dbReference type="SAM" id="Phobius"/>
    </source>
</evidence>
<feature type="transmembrane region" description="Helical" evidence="1">
    <location>
        <begin position="50"/>
        <end position="77"/>
    </location>
</feature>